<reference evidence="3 4" key="1">
    <citation type="submission" date="2014-03" db="EMBL/GenBank/DDBJ databases">
        <title>Genome of Paenirhodobacter enshiensis DW2-9.</title>
        <authorList>
            <person name="Wang D."/>
            <person name="Wang G."/>
        </authorList>
    </citation>
    <scope>NUCLEOTIDE SEQUENCE [LARGE SCALE GENOMIC DNA]</scope>
    <source>
        <strain evidence="3 4">DW2-9</strain>
    </source>
</reference>
<evidence type="ECO:0000256" key="2">
    <source>
        <dbReference type="SAM" id="SignalP"/>
    </source>
</evidence>
<evidence type="ECO:0000256" key="1">
    <source>
        <dbReference type="PROSITE-ProRule" id="PRU00339"/>
    </source>
</evidence>
<dbReference type="Proteomes" id="UP000028824">
    <property type="component" value="Unassembled WGS sequence"/>
</dbReference>
<keyword evidence="4" id="KW-1185">Reference proteome</keyword>
<feature type="repeat" description="TPR" evidence="1">
    <location>
        <begin position="125"/>
        <end position="158"/>
    </location>
</feature>
<evidence type="ECO:0000313" key="3">
    <source>
        <dbReference type="EMBL" id="KFI28021.1"/>
    </source>
</evidence>
<dbReference type="EMBL" id="JFZB01000007">
    <property type="protein sequence ID" value="KFI28021.1"/>
    <property type="molecule type" value="Genomic_DNA"/>
</dbReference>
<dbReference type="InterPro" id="IPR011990">
    <property type="entry name" value="TPR-like_helical_dom_sf"/>
</dbReference>
<dbReference type="SMART" id="SM00028">
    <property type="entry name" value="TPR"/>
    <property type="match status" value="2"/>
</dbReference>
<dbReference type="Pfam" id="PF13432">
    <property type="entry name" value="TPR_16"/>
    <property type="match status" value="1"/>
</dbReference>
<proteinExistence type="predicted"/>
<sequence length="203" mass="21827">MRMARRRLILAGLGALCLAGCAGGKAALPGMDLFGAGRLGQRGADSPFAPGTARGEDVDGLTVGHRLMAAGEYELALRAYYRAAAEQGATVDVLSAIGSADLKLGRLNQAEMVLRDAIRKDERFVPAWNNLGVVLMDQGKYAEASRVFRTAYALDNGSSELIRDNLRLALARMNATEQDTPLPDSTFKLVRRGAGEYRLLTKQ</sequence>
<accession>A0A086Y171</accession>
<dbReference type="SUPFAM" id="SSF48452">
    <property type="entry name" value="TPR-like"/>
    <property type="match status" value="1"/>
</dbReference>
<evidence type="ECO:0000313" key="4">
    <source>
        <dbReference type="Proteomes" id="UP000028824"/>
    </source>
</evidence>
<dbReference type="AlphaFoldDB" id="A0A086Y171"/>
<name>A0A086Y171_9RHOB</name>
<dbReference type="STRING" id="1105367.CG50_13970"/>
<dbReference type="InterPro" id="IPR019734">
    <property type="entry name" value="TPR_rpt"/>
</dbReference>
<dbReference type="Gene3D" id="1.25.40.10">
    <property type="entry name" value="Tetratricopeptide repeat domain"/>
    <property type="match status" value="1"/>
</dbReference>
<keyword evidence="1" id="KW-0802">TPR repeat</keyword>
<dbReference type="PROSITE" id="PS50005">
    <property type="entry name" value="TPR"/>
    <property type="match status" value="1"/>
</dbReference>
<organism evidence="3 4">
    <name type="scientific">Paenirhodobacter enshiensis</name>
    <dbReference type="NCBI Taxonomy" id="1105367"/>
    <lineage>
        <taxon>Bacteria</taxon>
        <taxon>Pseudomonadati</taxon>
        <taxon>Pseudomonadota</taxon>
        <taxon>Alphaproteobacteria</taxon>
        <taxon>Rhodobacterales</taxon>
        <taxon>Rhodobacter group</taxon>
        <taxon>Paenirhodobacter</taxon>
    </lineage>
</organism>
<feature type="signal peptide" evidence="2">
    <location>
        <begin position="1"/>
        <end position="26"/>
    </location>
</feature>
<gene>
    <name evidence="3" type="ORF">CG50_13970</name>
</gene>
<feature type="chain" id="PRO_5001817325" evidence="2">
    <location>
        <begin position="27"/>
        <end position="203"/>
    </location>
</feature>
<dbReference type="eggNOG" id="COG0457">
    <property type="taxonomic scope" value="Bacteria"/>
</dbReference>
<keyword evidence="2" id="KW-0732">Signal</keyword>
<protein>
    <submittedName>
        <fullName evidence="3">Uncharacterized protein</fullName>
    </submittedName>
</protein>
<comment type="caution">
    <text evidence="3">The sequence shown here is derived from an EMBL/GenBank/DDBJ whole genome shotgun (WGS) entry which is preliminary data.</text>
</comment>